<dbReference type="AlphaFoldDB" id="A0A561WG84"/>
<comment type="caution">
    <text evidence="2">The sequence shown here is derived from an EMBL/GenBank/DDBJ whole genome shotgun (WGS) entry which is preliminary data.</text>
</comment>
<organism evidence="2 3">
    <name type="scientific">Micromonospora palomenae</name>
    <dbReference type="NCBI Taxonomy" id="1461247"/>
    <lineage>
        <taxon>Bacteria</taxon>
        <taxon>Bacillati</taxon>
        <taxon>Actinomycetota</taxon>
        <taxon>Actinomycetes</taxon>
        <taxon>Micromonosporales</taxon>
        <taxon>Micromonosporaceae</taxon>
        <taxon>Micromonospora</taxon>
    </lineage>
</organism>
<proteinExistence type="predicted"/>
<accession>A0A561WG84</accession>
<evidence type="ECO:0000313" key="2">
    <source>
        <dbReference type="EMBL" id="TWG22848.1"/>
    </source>
</evidence>
<dbReference type="Proteomes" id="UP000319927">
    <property type="component" value="Unassembled WGS sequence"/>
</dbReference>
<dbReference type="EMBL" id="VIXA01000002">
    <property type="protein sequence ID" value="TWG22848.1"/>
    <property type="molecule type" value="Genomic_DNA"/>
</dbReference>
<protein>
    <submittedName>
        <fullName evidence="2">Uncharacterized protein</fullName>
    </submittedName>
</protein>
<evidence type="ECO:0000256" key="1">
    <source>
        <dbReference type="SAM" id="MobiDB-lite"/>
    </source>
</evidence>
<keyword evidence="3" id="KW-1185">Reference proteome</keyword>
<evidence type="ECO:0000313" key="3">
    <source>
        <dbReference type="Proteomes" id="UP000319927"/>
    </source>
</evidence>
<reference evidence="2 3" key="1">
    <citation type="submission" date="2019-06" db="EMBL/GenBank/DDBJ databases">
        <title>Sequencing the genomes of 1000 actinobacteria strains.</title>
        <authorList>
            <person name="Klenk H.-P."/>
        </authorList>
    </citation>
    <scope>NUCLEOTIDE SEQUENCE [LARGE SCALE GENOMIC DNA]</scope>
    <source>
        <strain evidence="2 3">DSM 102131</strain>
    </source>
</reference>
<feature type="compositionally biased region" description="Polar residues" evidence="1">
    <location>
        <begin position="96"/>
        <end position="112"/>
    </location>
</feature>
<name>A0A561WG84_9ACTN</name>
<gene>
    <name evidence="2" type="ORF">FHX75_121389</name>
</gene>
<feature type="compositionally biased region" description="Low complexity" evidence="1">
    <location>
        <begin position="38"/>
        <end position="81"/>
    </location>
</feature>
<feature type="region of interest" description="Disordered" evidence="1">
    <location>
        <begin position="38"/>
        <end position="119"/>
    </location>
</feature>
<sequence length="864" mass="91596">MRTTLSARPENRSSRGIPRLALAAAAVLTVPTFLVGPSAGPGATTPAAAVTRSSTATTPAGAAAPASPPTATATARASSPTAPAPAVSPTPMASSGNTVAGLTTEQTRTRSATIAPAPRQPRSFCGGKLTFGTVNNCGLIIGQAQDTWTFSTTADSDVLYLQVVERSGVSLTIRVNHQDGWKACEINAYHEYLDECRLGPAGPYTLTVSTTIGSGKGGYTLAVESRRTPSTCEQLPADAFSWASAGFSGTLSAGSAARCFTFDQPLGSKLFIAEPHLRDLTGLRAEITDARHQQLCQSHVTFADCTLNSAGPYRVFIEHIDGMATAYNLRLPRISQAVGCPTLQLAPFGDPGAAVGRGRLEPNERACHSFSTTTAAQVAVRVDPSAMEWRLYDNGGRYICDQSSVEYCNLPTAGRYTLLPWSGNVTGARDYQVAVTPLHHVDGCGASTGTSWDQPTLHVRLTSPVQTNCHPFQGRAGDRVVAYTGPLETIEWLVDQSGTRICTSLSPNDWSPGDGGCVLPADGTYRMIWFPSRWVSDSLDPTYQVQIRRLTDAAGCPTLVPGNYDAAPALTGIRCRAVEIAEAGDYRLRTVSATNADVWSWVYDREGRAICIPDRCTFPTAGRYLLVFEPQGVVENNVEHAAALLPWAPSGCATVSDTGWRDAPHRGTFRVAGQVNCLQLASPAGSHIALSEPVESFYDRRTATRVVDATGAVVCDSPKGYSCELLGQAPFFALIDSVINKPTATYAMAFSRVDGPPPCPVLPKNAETAVTTGADRFVACFSIPADQHAAMESFTWKRTAGTGVADVSVFDGRGPWICGRQGGLEAEATRTCSLLDGPVTVLIETDGKDATYRLTHRDASAPTT</sequence>